<dbReference type="AlphaFoldDB" id="A0A1F5EIW8"/>
<sequence length="160" mass="19035">MDNKTVCIQITVQEIVEGKSYKIILRVYEKKFSESFTLDFLFHISQLNYEESEMQGAYLREIFKIKKEGEREQIPWEEFCFMYNTAVRCTIDFYHGLKEQRERGSILDPSRKNVKKIGRFPEGILDAKLYLSRVPLRNVPRSFKPEKMEQQTVGDAQNHR</sequence>
<organism evidence="1 2">
    <name type="scientific">Candidatus Campbellbacteria bacterium RIFOXYC2_FULL_35_25</name>
    <dbReference type="NCBI Taxonomy" id="1797582"/>
    <lineage>
        <taxon>Bacteria</taxon>
        <taxon>Candidatus Campbelliibacteriota</taxon>
    </lineage>
</organism>
<protein>
    <submittedName>
        <fullName evidence="1">Uncharacterized protein</fullName>
    </submittedName>
</protein>
<accession>A0A1F5EIW8</accession>
<name>A0A1F5EIW8_9BACT</name>
<dbReference type="Proteomes" id="UP000179003">
    <property type="component" value="Unassembled WGS sequence"/>
</dbReference>
<reference evidence="1 2" key="1">
    <citation type="journal article" date="2016" name="Nat. Commun.">
        <title>Thousands of microbial genomes shed light on interconnected biogeochemical processes in an aquifer system.</title>
        <authorList>
            <person name="Anantharaman K."/>
            <person name="Brown C.T."/>
            <person name="Hug L.A."/>
            <person name="Sharon I."/>
            <person name="Castelle C.J."/>
            <person name="Probst A.J."/>
            <person name="Thomas B.C."/>
            <person name="Singh A."/>
            <person name="Wilkins M.J."/>
            <person name="Karaoz U."/>
            <person name="Brodie E.L."/>
            <person name="Williams K.H."/>
            <person name="Hubbard S.S."/>
            <person name="Banfield J.F."/>
        </authorList>
    </citation>
    <scope>NUCLEOTIDE SEQUENCE [LARGE SCALE GENOMIC DNA]</scope>
</reference>
<gene>
    <name evidence="1" type="ORF">A2442_02030</name>
</gene>
<proteinExistence type="predicted"/>
<evidence type="ECO:0000313" key="1">
    <source>
        <dbReference type="EMBL" id="OGD67154.1"/>
    </source>
</evidence>
<comment type="caution">
    <text evidence="1">The sequence shown here is derived from an EMBL/GenBank/DDBJ whole genome shotgun (WGS) entry which is preliminary data.</text>
</comment>
<dbReference type="EMBL" id="MFAE01000008">
    <property type="protein sequence ID" value="OGD67154.1"/>
    <property type="molecule type" value="Genomic_DNA"/>
</dbReference>
<evidence type="ECO:0000313" key="2">
    <source>
        <dbReference type="Proteomes" id="UP000179003"/>
    </source>
</evidence>